<gene>
    <name evidence="1" type="ORF">ACFSC7_03640</name>
</gene>
<organism evidence="1 2">
    <name type="scientific">Roseibium aestuarii</name>
    <dbReference type="NCBI Taxonomy" id="2600299"/>
    <lineage>
        <taxon>Bacteria</taxon>
        <taxon>Pseudomonadati</taxon>
        <taxon>Pseudomonadota</taxon>
        <taxon>Alphaproteobacteria</taxon>
        <taxon>Hyphomicrobiales</taxon>
        <taxon>Stappiaceae</taxon>
        <taxon>Roseibium</taxon>
    </lineage>
</organism>
<dbReference type="PANTHER" id="PTHR30528:SF0">
    <property type="entry name" value="CYTOPLASMIC PROTEIN"/>
    <property type="match status" value="1"/>
</dbReference>
<dbReference type="EMBL" id="JBHUFA010000001">
    <property type="protein sequence ID" value="MFD1694594.1"/>
    <property type="molecule type" value="Genomic_DNA"/>
</dbReference>
<evidence type="ECO:0000313" key="2">
    <source>
        <dbReference type="Proteomes" id="UP001597327"/>
    </source>
</evidence>
<keyword evidence="2" id="KW-1185">Reference proteome</keyword>
<accession>A0ABW4JTI3</accession>
<sequence>MSAPSDDFAPAGSDTASAARLSNDVVRRLFLERNGLSREGFGREAAERGGEAGSDTPITRLDTLVQGLGLVQIDSINTVARAHHMILRPRLGPYREPHLTRLHDRERKVFEHWTHDASFIPMSFFPYWSWKFRRDGERLRSRWKRWQEHEFEHKLEEVLDHIARHGPASSGDVGSDEPRTKGGWWDWHPSKTALEYLWRTGALSVTRRDGFKKVYDLTENVIPPELRKAEPSLAETVNFACNAALDRLGFATPRELSAFFELITPQEADTWCAAELARGALVRVELEGTDGRPRPSLMRPQTLESLADLAPPPGGIRILSPFDPALRDRKRALAIFDFDYRIEIYVPEAQRRYGYYVFPVLEGERMVGRIDMKAHRDADSLRVTAFWPEPGLRMGAGRLRALEADLSRMARFCGVNQIAYADGWLREPMPRTP</sequence>
<evidence type="ECO:0000313" key="1">
    <source>
        <dbReference type="EMBL" id="MFD1694594.1"/>
    </source>
</evidence>
<proteinExistence type="predicted"/>
<name>A0ABW4JTI3_9HYPH</name>
<dbReference type="Proteomes" id="UP001597327">
    <property type="component" value="Unassembled WGS sequence"/>
</dbReference>
<dbReference type="RefSeq" id="WP_149891571.1">
    <property type="nucleotide sequence ID" value="NZ_JBHUFA010000001.1"/>
</dbReference>
<dbReference type="Pfam" id="PF06224">
    <property type="entry name" value="AlkZ-like"/>
    <property type="match status" value="1"/>
</dbReference>
<dbReference type="PANTHER" id="PTHR30528">
    <property type="entry name" value="CYTOPLASMIC PROTEIN"/>
    <property type="match status" value="1"/>
</dbReference>
<protein>
    <submittedName>
        <fullName evidence="1">Winged helix-turn-helix domain-containing protein</fullName>
    </submittedName>
</protein>
<comment type="caution">
    <text evidence="1">The sequence shown here is derived from an EMBL/GenBank/DDBJ whole genome shotgun (WGS) entry which is preliminary data.</text>
</comment>
<dbReference type="InterPro" id="IPR009351">
    <property type="entry name" value="AlkZ-like"/>
</dbReference>
<reference evidence="2" key="1">
    <citation type="journal article" date="2019" name="Int. J. Syst. Evol. Microbiol.">
        <title>The Global Catalogue of Microorganisms (GCM) 10K type strain sequencing project: providing services to taxonomists for standard genome sequencing and annotation.</title>
        <authorList>
            <consortium name="The Broad Institute Genomics Platform"/>
            <consortium name="The Broad Institute Genome Sequencing Center for Infectious Disease"/>
            <person name="Wu L."/>
            <person name="Ma J."/>
        </authorList>
    </citation>
    <scope>NUCLEOTIDE SEQUENCE [LARGE SCALE GENOMIC DNA]</scope>
    <source>
        <strain evidence="2">JCM 3369</strain>
    </source>
</reference>